<dbReference type="FunFam" id="1.20.58.1020:FF:000001">
    <property type="entry name" value="DNA replication complex GINS protein PSF2"/>
    <property type="match status" value="1"/>
</dbReference>
<comment type="subcellular location">
    <subcellularLocation>
        <location evidence="1 8">Nucleus</location>
    </subcellularLocation>
</comment>
<keyword evidence="4 8" id="KW-0235">DNA replication</keyword>
<feature type="compositionally biased region" description="Pro residues" evidence="9">
    <location>
        <begin position="94"/>
        <end position="103"/>
    </location>
</feature>
<evidence type="ECO:0000256" key="8">
    <source>
        <dbReference type="PIRNR" id="PIRNR028998"/>
    </source>
</evidence>
<dbReference type="OrthoDB" id="1938138at2759"/>
<dbReference type="Gene3D" id="1.20.58.1020">
    <property type="match status" value="1"/>
</dbReference>
<dbReference type="InterPro" id="IPR007257">
    <property type="entry name" value="GINS_Psf2"/>
</dbReference>
<sequence>MALPLPPGLTPPEVAFLCEMELVTVIPRQRLEGLALLGGPIAALNPPHRTSLPLWLALLLKRQRRANILPPPWLSPHSLTAILDHETENEEGFSPPPRLPPQPSNNTLPISPPFLPSSTAEAAPDALPYHWLELGEMLLGAASDDFEDPDNVRKLLRGLREVRMAKLRKGVDVLDAGGGVQMNGVGGMEVSEGRAFIGGVVDGLRKIAASREQQRRDKEREERENGYPGTGDYEDDEMDMQ</sequence>
<comment type="caution">
    <text evidence="12">The sequence shown here is derived from an EMBL/GenBank/DDBJ whole genome shotgun (WGS) entry which is preliminary data.</text>
</comment>
<accession>A0A9P4V8W2</accession>
<dbReference type="Pfam" id="PF25005">
    <property type="entry name" value="PSF2_N"/>
    <property type="match status" value="1"/>
</dbReference>
<dbReference type="InterPro" id="IPR021151">
    <property type="entry name" value="GINS_A"/>
</dbReference>
<comment type="function">
    <text evidence="7">The GINS complex plays an essential role in the initiation of DNA replication. Has a role in chromosome segregation.</text>
</comment>
<dbReference type="SUPFAM" id="SSF158573">
    <property type="entry name" value="GINS helical bundle-like"/>
    <property type="match status" value="1"/>
</dbReference>
<evidence type="ECO:0000256" key="9">
    <source>
        <dbReference type="SAM" id="MobiDB-lite"/>
    </source>
</evidence>
<evidence type="ECO:0000256" key="2">
    <source>
        <dbReference type="ARBA" id="ARBA00010565"/>
    </source>
</evidence>
<feature type="compositionally biased region" description="Acidic residues" evidence="9">
    <location>
        <begin position="232"/>
        <end position="241"/>
    </location>
</feature>
<dbReference type="PIRSF" id="PIRSF028998">
    <property type="entry name" value="GINS_Psf2_subgr"/>
    <property type="match status" value="1"/>
</dbReference>
<reference evidence="12" key="1">
    <citation type="journal article" date="2020" name="Stud. Mycol.">
        <title>101 Dothideomycetes genomes: a test case for predicting lifestyles and emergence of pathogens.</title>
        <authorList>
            <person name="Haridas S."/>
            <person name="Albert R."/>
            <person name="Binder M."/>
            <person name="Bloem J."/>
            <person name="Labutti K."/>
            <person name="Salamov A."/>
            <person name="Andreopoulos B."/>
            <person name="Baker S."/>
            <person name="Barry K."/>
            <person name="Bills G."/>
            <person name="Bluhm B."/>
            <person name="Cannon C."/>
            <person name="Castanera R."/>
            <person name="Culley D."/>
            <person name="Daum C."/>
            <person name="Ezra D."/>
            <person name="Gonzalez J."/>
            <person name="Henrissat B."/>
            <person name="Kuo A."/>
            <person name="Liang C."/>
            <person name="Lipzen A."/>
            <person name="Lutzoni F."/>
            <person name="Magnuson J."/>
            <person name="Mondo S."/>
            <person name="Nolan M."/>
            <person name="Ohm R."/>
            <person name="Pangilinan J."/>
            <person name="Park H.-J."/>
            <person name="Ramirez L."/>
            <person name="Alfaro M."/>
            <person name="Sun H."/>
            <person name="Tritt A."/>
            <person name="Yoshinaga Y."/>
            <person name="Zwiers L.-H."/>
            <person name="Turgeon B."/>
            <person name="Goodwin S."/>
            <person name="Spatafora J."/>
            <person name="Crous P."/>
            <person name="Grigoriev I."/>
        </authorList>
    </citation>
    <scope>NUCLEOTIDE SEQUENCE</scope>
    <source>
        <strain evidence="12">CBS 125425</strain>
    </source>
</reference>
<dbReference type="EMBL" id="ML996099">
    <property type="protein sequence ID" value="KAF2740728.1"/>
    <property type="molecule type" value="Genomic_DNA"/>
</dbReference>
<keyword evidence="5" id="KW-0159">Chromosome partition</keyword>
<evidence type="ECO:0000313" key="13">
    <source>
        <dbReference type="Proteomes" id="UP000799444"/>
    </source>
</evidence>
<evidence type="ECO:0000256" key="7">
    <source>
        <dbReference type="ARBA" id="ARBA00025163"/>
    </source>
</evidence>
<keyword evidence="13" id="KW-1185">Reference proteome</keyword>
<keyword evidence="6 8" id="KW-0539">Nucleus</keyword>
<dbReference type="FunFam" id="3.40.5.50:FF:000001">
    <property type="entry name" value="DNA replication complex GINS protein PSF2"/>
    <property type="match status" value="1"/>
</dbReference>
<evidence type="ECO:0000256" key="4">
    <source>
        <dbReference type="ARBA" id="ARBA00022705"/>
    </source>
</evidence>
<dbReference type="SUPFAM" id="SSF160059">
    <property type="entry name" value="PriA/YqbF domain"/>
    <property type="match status" value="1"/>
</dbReference>
<dbReference type="GO" id="GO:0006260">
    <property type="term" value="P:DNA replication"/>
    <property type="evidence" value="ECO:0007669"/>
    <property type="project" value="UniProtKB-KW"/>
</dbReference>
<evidence type="ECO:0000256" key="1">
    <source>
        <dbReference type="ARBA" id="ARBA00004123"/>
    </source>
</evidence>
<proteinExistence type="inferred from homology"/>
<protein>
    <recommendedName>
        <fullName evidence="3 8">DNA replication complex GINS protein PSF2</fullName>
    </recommendedName>
</protein>
<feature type="domain" description="GINS subunit" evidence="10">
    <location>
        <begin position="73"/>
        <end position="207"/>
    </location>
</feature>
<dbReference type="Pfam" id="PF05916">
    <property type="entry name" value="Sld5"/>
    <property type="match status" value="1"/>
</dbReference>
<dbReference type="InterPro" id="IPR056784">
    <property type="entry name" value="PSF2_N"/>
</dbReference>
<feature type="region of interest" description="Disordered" evidence="9">
    <location>
        <begin position="208"/>
        <end position="241"/>
    </location>
</feature>
<evidence type="ECO:0000259" key="11">
    <source>
        <dbReference type="Pfam" id="PF25005"/>
    </source>
</evidence>
<dbReference type="PANTHER" id="PTHR12772:SF0">
    <property type="entry name" value="DNA REPLICATION COMPLEX GINS PROTEIN PSF2"/>
    <property type="match status" value="1"/>
</dbReference>
<name>A0A9P4V8W2_9PLEO</name>
<evidence type="ECO:0000256" key="3">
    <source>
        <dbReference type="ARBA" id="ARBA00015139"/>
    </source>
</evidence>
<dbReference type="PANTHER" id="PTHR12772">
    <property type="entry name" value="DNA REPLICATION COMPLEX GINS PROTEIN PSF2"/>
    <property type="match status" value="1"/>
</dbReference>
<dbReference type="CDD" id="cd11712">
    <property type="entry name" value="GINS_A_psf2"/>
    <property type="match status" value="1"/>
</dbReference>
<feature type="region of interest" description="Disordered" evidence="9">
    <location>
        <begin position="87"/>
        <end position="107"/>
    </location>
</feature>
<dbReference type="Gene3D" id="3.40.5.50">
    <property type="match status" value="1"/>
</dbReference>
<comment type="similarity">
    <text evidence="2 8">Belongs to the GINS2/PSF2 family.</text>
</comment>
<feature type="domain" description="DNA replication complex GINS protein PSF2 N-terminal" evidence="11">
    <location>
        <begin position="10"/>
        <end position="69"/>
    </location>
</feature>
<evidence type="ECO:0000256" key="5">
    <source>
        <dbReference type="ARBA" id="ARBA00022829"/>
    </source>
</evidence>
<dbReference type="GO" id="GO:0007059">
    <property type="term" value="P:chromosome segregation"/>
    <property type="evidence" value="ECO:0007669"/>
    <property type="project" value="UniProtKB-KW"/>
</dbReference>
<evidence type="ECO:0000259" key="10">
    <source>
        <dbReference type="Pfam" id="PF05916"/>
    </source>
</evidence>
<dbReference type="GO" id="GO:0000811">
    <property type="term" value="C:GINS complex"/>
    <property type="evidence" value="ECO:0007669"/>
    <property type="project" value="TreeGrafter"/>
</dbReference>
<comment type="subunit">
    <text evidence="8">Component of the GINS complex.</text>
</comment>
<dbReference type="AlphaFoldDB" id="A0A9P4V8W2"/>
<evidence type="ECO:0000313" key="12">
    <source>
        <dbReference type="EMBL" id="KAF2740728.1"/>
    </source>
</evidence>
<organism evidence="12 13">
    <name type="scientific">Polyplosphaeria fusca</name>
    <dbReference type="NCBI Taxonomy" id="682080"/>
    <lineage>
        <taxon>Eukaryota</taxon>
        <taxon>Fungi</taxon>
        <taxon>Dikarya</taxon>
        <taxon>Ascomycota</taxon>
        <taxon>Pezizomycotina</taxon>
        <taxon>Dothideomycetes</taxon>
        <taxon>Pleosporomycetidae</taxon>
        <taxon>Pleosporales</taxon>
        <taxon>Tetraplosphaeriaceae</taxon>
        <taxon>Polyplosphaeria</taxon>
    </lineage>
</organism>
<feature type="compositionally biased region" description="Basic and acidic residues" evidence="9">
    <location>
        <begin position="212"/>
        <end position="225"/>
    </location>
</feature>
<evidence type="ECO:0000256" key="6">
    <source>
        <dbReference type="ARBA" id="ARBA00023242"/>
    </source>
</evidence>
<dbReference type="Proteomes" id="UP000799444">
    <property type="component" value="Unassembled WGS sequence"/>
</dbReference>
<gene>
    <name evidence="12" type="ORF">EJ04DRAFT_424410</name>
</gene>
<dbReference type="InterPro" id="IPR036224">
    <property type="entry name" value="GINS_bundle-like_dom_sf"/>
</dbReference>
<dbReference type="GO" id="GO:0000727">
    <property type="term" value="P:double-strand break repair via break-induced replication"/>
    <property type="evidence" value="ECO:0007669"/>
    <property type="project" value="TreeGrafter"/>
</dbReference>